<dbReference type="InterPro" id="IPR036855">
    <property type="entry name" value="Znf_CCCH_sf"/>
</dbReference>
<evidence type="ECO:0000256" key="5">
    <source>
        <dbReference type="ARBA" id="ARBA00023242"/>
    </source>
</evidence>
<keyword evidence="4 6" id="KW-0862">Zinc</keyword>
<evidence type="ECO:0000256" key="7">
    <source>
        <dbReference type="SAM" id="MobiDB-lite"/>
    </source>
</evidence>
<evidence type="ECO:0000256" key="6">
    <source>
        <dbReference type="PROSITE-ProRule" id="PRU00723"/>
    </source>
</evidence>
<reference evidence="9 10" key="1">
    <citation type="submission" date="2022-07" db="EMBL/GenBank/DDBJ databases">
        <title>Genome-wide signatures of adaptation to extreme environments.</title>
        <authorList>
            <person name="Cho C.H."/>
            <person name="Yoon H.S."/>
        </authorList>
    </citation>
    <scope>NUCLEOTIDE SEQUENCE [LARGE SCALE GENOMIC DNA]</scope>
    <source>
        <strain evidence="9 10">108.79 E11</strain>
    </source>
</reference>
<comment type="caution">
    <text evidence="9">The sequence shown here is derived from an EMBL/GenBank/DDBJ whole genome shotgun (WGS) entry which is preliminary data.</text>
</comment>
<keyword evidence="10" id="KW-1185">Reference proteome</keyword>
<dbReference type="SMART" id="SM00356">
    <property type="entry name" value="ZnF_C3H1"/>
    <property type="match status" value="1"/>
</dbReference>
<dbReference type="GO" id="GO:0005634">
    <property type="term" value="C:nucleus"/>
    <property type="evidence" value="ECO:0007669"/>
    <property type="project" value="UniProtKB-SubCell"/>
</dbReference>
<feature type="zinc finger region" description="C3H1-type" evidence="6">
    <location>
        <begin position="1"/>
        <end position="25"/>
    </location>
</feature>
<dbReference type="Gene3D" id="4.10.1000.10">
    <property type="entry name" value="Zinc finger, CCCH-type"/>
    <property type="match status" value="1"/>
</dbReference>
<feature type="region of interest" description="Disordered" evidence="7">
    <location>
        <begin position="199"/>
        <end position="237"/>
    </location>
</feature>
<dbReference type="PANTHER" id="PTHR46527">
    <property type="entry name" value="NUCLEOPORIN-LIKE PROTEIN 2"/>
    <property type="match status" value="1"/>
</dbReference>
<evidence type="ECO:0000259" key="8">
    <source>
        <dbReference type="PROSITE" id="PS50103"/>
    </source>
</evidence>
<dbReference type="InterPro" id="IPR051767">
    <property type="entry name" value="Nucleoporin_NUP42"/>
</dbReference>
<dbReference type="GO" id="GO:0008270">
    <property type="term" value="F:zinc ion binding"/>
    <property type="evidence" value="ECO:0007669"/>
    <property type="project" value="UniProtKB-KW"/>
</dbReference>
<evidence type="ECO:0000256" key="2">
    <source>
        <dbReference type="ARBA" id="ARBA00022723"/>
    </source>
</evidence>
<dbReference type="PROSITE" id="PS50103">
    <property type="entry name" value="ZF_C3H1"/>
    <property type="match status" value="1"/>
</dbReference>
<dbReference type="PANTHER" id="PTHR46527:SF1">
    <property type="entry name" value="NUCLEOPORIN NUP42"/>
    <property type="match status" value="1"/>
</dbReference>
<feature type="compositionally biased region" description="Low complexity" evidence="7">
    <location>
        <begin position="208"/>
        <end position="237"/>
    </location>
</feature>
<keyword evidence="3 6" id="KW-0863">Zinc-finger</keyword>
<feature type="compositionally biased region" description="Polar residues" evidence="7">
    <location>
        <begin position="126"/>
        <end position="135"/>
    </location>
</feature>
<comment type="subcellular location">
    <subcellularLocation>
        <location evidence="1">Nucleus</location>
    </subcellularLocation>
</comment>
<sequence>MVVCKYFLRGNCKFGRNCKNEHPMQNAASNSFGAFQKEWKDPFHSGAGQSSSVFNSFGNRSGKPTSQDPFRSFKSSGNGFYRNQRNNVAMDIASSNDDARGRGRVAYHRGRGRANYQDSRFHSSEPNRWTNQQQPMEEVSWPFSCYGLEYQPNTVDGDISFEEWRAEAYAAALQGVGLNEIVQRERALAAEYRNRQPKLHSKTDNVIPNTPSSPFGTTTPFGQSSNPNPFQSNSFVSNRNSQGGMSVFSVIPTTNSGYSNNVFQDFPRHNENLGKFSSDETNSNSSNLEWKPSDIDALSNRVEDKTITTTTTTTGGQESNNAEQAINYSLQDMEQFRAVQFQLGNVPEMAPCKEVV</sequence>
<name>A0AAV9IG46_9RHOD</name>
<dbReference type="EMBL" id="JANCYU010000039">
    <property type="protein sequence ID" value="KAK4526389.1"/>
    <property type="molecule type" value="Genomic_DNA"/>
</dbReference>
<evidence type="ECO:0000256" key="3">
    <source>
        <dbReference type="ARBA" id="ARBA00022771"/>
    </source>
</evidence>
<accession>A0AAV9IG46</accession>
<dbReference type="AlphaFoldDB" id="A0AAV9IG46"/>
<evidence type="ECO:0000256" key="4">
    <source>
        <dbReference type="ARBA" id="ARBA00022833"/>
    </source>
</evidence>
<evidence type="ECO:0000313" key="9">
    <source>
        <dbReference type="EMBL" id="KAK4526389.1"/>
    </source>
</evidence>
<dbReference type="InterPro" id="IPR000571">
    <property type="entry name" value="Znf_CCCH"/>
</dbReference>
<protein>
    <recommendedName>
        <fullName evidence="8">C3H1-type domain-containing protein</fullName>
    </recommendedName>
</protein>
<evidence type="ECO:0000313" key="10">
    <source>
        <dbReference type="Proteomes" id="UP001300502"/>
    </source>
</evidence>
<evidence type="ECO:0000256" key="1">
    <source>
        <dbReference type="ARBA" id="ARBA00004123"/>
    </source>
</evidence>
<feature type="region of interest" description="Disordered" evidence="7">
    <location>
        <begin position="107"/>
        <end position="135"/>
    </location>
</feature>
<gene>
    <name evidence="9" type="ORF">GAYE_SCF23G4303</name>
</gene>
<feature type="domain" description="C3H1-type" evidence="8">
    <location>
        <begin position="1"/>
        <end position="25"/>
    </location>
</feature>
<organism evidence="9 10">
    <name type="scientific">Galdieria yellowstonensis</name>
    <dbReference type="NCBI Taxonomy" id="3028027"/>
    <lineage>
        <taxon>Eukaryota</taxon>
        <taxon>Rhodophyta</taxon>
        <taxon>Bangiophyceae</taxon>
        <taxon>Galdieriales</taxon>
        <taxon>Galdieriaceae</taxon>
        <taxon>Galdieria</taxon>
    </lineage>
</organism>
<dbReference type="Proteomes" id="UP001300502">
    <property type="component" value="Unassembled WGS sequence"/>
</dbReference>
<keyword evidence="2 6" id="KW-0479">Metal-binding</keyword>
<keyword evidence="5" id="KW-0539">Nucleus</keyword>
<feature type="region of interest" description="Disordered" evidence="7">
    <location>
        <begin position="50"/>
        <end position="82"/>
    </location>
</feature>
<proteinExistence type="predicted"/>
<dbReference type="SUPFAM" id="SSF90229">
    <property type="entry name" value="CCCH zinc finger"/>
    <property type="match status" value="1"/>
</dbReference>